<dbReference type="Pfam" id="PF06172">
    <property type="entry name" value="Cupin_5"/>
    <property type="match status" value="1"/>
</dbReference>
<dbReference type="AlphaFoldDB" id="A0A8T0GPQ0"/>
<dbReference type="Gene3D" id="2.60.120.10">
    <property type="entry name" value="Jelly Rolls"/>
    <property type="match status" value="1"/>
</dbReference>
<feature type="signal peptide" evidence="1">
    <location>
        <begin position="1"/>
        <end position="28"/>
    </location>
</feature>
<keyword evidence="4" id="KW-1185">Reference proteome</keyword>
<accession>A0A8T0GPQ0</accession>
<reference evidence="3" key="1">
    <citation type="submission" date="2020-06" db="EMBL/GenBank/DDBJ databases">
        <title>WGS assembly of Ceratodon purpureus strain R40.</title>
        <authorList>
            <person name="Carey S.B."/>
            <person name="Jenkins J."/>
            <person name="Shu S."/>
            <person name="Lovell J.T."/>
            <person name="Sreedasyam A."/>
            <person name="Maumus F."/>
            <person name="Tiley G.P."/>
            <person name="Fernandez-Pozo N."/>
            <person name="Barry K."/>
            <person name="Chen C."/>
            <person name="Wang M."/>
            <person name="Lipzen A."/>
            <person name="Daum C."/>
            <person name="Saski C.A."/>
            <person name="Payton A.C."/>
            <person name="Mcbreen J.C."/>
            <person name="Conrad R.E."/>
            <person name="Kollar L.M."/>
            <person name="Olsson S."/>
            <person name="Huttunen S."/>
            <person name="Landis J.B."/>
            <person name="Wickett N.J."/>
            <person name="Johnson M.G."/>
            <person name="Rensing S.A."/>
            <person name="Grimwood J."/>
            <person name="Schmutz J."/>
            <person name="Mcdaniel S.F."/>
        </authorList>
    </citation>
    <scope>NUCLEOTIDE SEQUENCE</scope>
    <source>
        <strain evidence="3">R40</strain>
    </source>
</reference>
<evidence type="ECO:0000313" key="3">
    <source>
        <dbReference type="EMBL" id="KAG0560194.1"/>
    </source>
</evidence>
<dbReference type="InterPro" id="IPR014710">
    <property type="entry name" value="RmlC-like_jellyroll"/>
</dbReference>
<dbReference type="EMBL" id="CM026431">
    <property type="protein sequence ID" value="KAG0560194.1"/>
    <property type="molecule type" value="Genomic_DNA"/>
</dbReference>
<evidence type="ECO:0000313" key="4">
    <source>
        <dbReference type="Proteomes" id="UP000822688"/>
    </source>
</evidence>
<proteinExistence type="predicted"/>
<dbReference type="InterPro" id="IPR009327">
    <property type="entry name" value="Cupin_DUF985"/>
</dbReference>
<dbReference type="PANTHER" id="PTHR33387:SF3">
    <property type="entry name" value="DUF985 DOMAIN-CONTAINING PROTEIN"/>
    <property type="match status" value="1"/>
</dbReference>
<dbReference type="Proteomes" id="UP000822688">
    <property type="component" value="Chromosome 10"/>
</dbReference>
<dbReference type="PANTHER" id="PTHR33387">
    <property type="entry name" value="RMLC-LIKE JELLY ROLL FOLD PROTEIN"/>
    <property type="match status" value="1"/>
</dbReference>
<dbReference type="SUPFAM" id="SSF51182">
    <property type="entry name" value="RmlC-like cupins"/>
    <property type="match status" value="1"/>
</dbReference>
<dbReference type="InterPro" id="IPR039935">
    <property type="entry name" value="YML079W-like"/>
</dbReference>
<gene>
    <name evidence="3" type="ORF">KC19_10G161200</name>
</gene>
<evidence type="ECO:0000259" key="2">
    <source>
        <dbReference type="Pfam" id="PF06172"/>
    </source>
</evidence>
<feature type="domain" description="DUF985" evidence="2">
    <location>
        <begin position="35"/>
        <end position="197"/>
    </location>
</feature>
<keyword evidence="1" id="KW-0732">Signal</keyword>
<dbReference type="InterPro" id="IPR011051">
    <property type="entry name" value="RmlC_Cupin_sf"/>
</dbReference>
<comment type="caution">
    <text evidence="3">The sequence shown here is derived from an EMBL/GenBank/DDBJ whole genome shotgun (WGS) entry which is preliminary data.</text>
</comment>
<sequence length="219" mass="24773">MCAAGSLRRHHASICIFLLLLQIWNALSHHKPTTQEILDLLKLQPAIPEGGYFSETFRDTDIFLPKSSLPSRYKVGRPVSTAIYYFLPSGNVSHLHRLPSSEVWHFYSGEPITVFEIDDEGNTNHTVLGPDFMAGQKLQYVQKPWVWFGAYLTKDIAHIPEPGKPLVKSAPRDPQKHYSLVGTTVAPAFQPEDFELATRKELVTKFPQAQAIIEFLTYP</sequence>
<dbReference type="CDD" id="cd06121">
    <property type="entry name" value="cupin_YML079wp"/>
    <property type="match status" value="1"/>
</dbReference>
<protein>
    <recommendedName>
        <fullName evidence="2">DUF985 domain-containing protein</fullName>
    </recommendedName>
</protein>
<feature type="chain" id="PRO_5035891316" description="DUF985 domain-containing protein" evidence="1">
    <location>
        <begin position="29"/>
        <end position="219"/>
    </location>
</feature>
<organism evidence="3 4">
    <name type="scientific">Ceratodon purpureus</name>
    <name type="common">Fire moss</name>
    <name type="synonym">Dicranum purpureum</name>
    <dbReference type="NCBI Taxonomy" id="3225"/>
    <lineage>
        <taxon>Eukaryota</taxon>
        <taxon>Viridiplantae</taxon>
        <taxon>Streptophyta</taxon>
        <taxon>Embryophyta</taxon>
        <taxon>Bryophyta</taxon>
        <taxon>Bryophytina</taxon>
        <taxon>Bryopsida</taxon>
        <taxon>Dicranidae</taxon>
        <taxon>Pseudoditrichales</taxon>
        <taxon>Ditrichaceae</taxon>
        <taxon>Ceratodon</taxon>
    </lineage>
</organism>
<name>A0A8T0GPQ0_CERPU</name>
<evidence type="ECO:0000256" key="1">
    <source>
        <dbReference type="SAM" id="SignalP"/>
    </source>
</evidence>